<proteinExistence type="predicted"/>
<dbReference type="AlphaFoldDB" id="A0A9D1F6W5"/>
<evidence type="ECO:0000256" key="4">
    <source>
        <dbReference type="ARBA" id="ARBA00022989"/>
    </source>
</evidence>
<evidence type="ECO:0000256" key="5">
    <source>
        <dbReference type="ARBA" id="ARBA00023136"/>
    </source>
</evidence>
<evidence type="ECO:0000313" key="9">
    <source>
        <dbReference type="Proteomes" id="UP000823927"/>
    </source>
</evidence>
<evidence type="ECO:0000256" key="6">
    <source>
        <dbReference type="SAM" id="Phobius"/>
    </source>
</evidence>
<feature type="transmembrane region" description="Helical" evidence="6">
    <location>
        <begin position="172"/>
        <end position="193"/>
    </location>
</feature>
<feature type="transmembrane region" description="Helical" evidence="6">
    <location>
        <begin position="50"/>
        <end position="77"/>
    </location>
</feature>
<dbReference type="InterPro" id="IPR004633">
    <property type="entry name" value="NaPi_cotrn-rel/YqeW-like"/>
</dbReference>
<dbReference type="Pfam" id="PF02690">
    <property type="entry name" value="Na_Pi_cotrans"/>
    <property type="match status" value="2"/>
</dbReference>
<comment type="subcellular location">
    <subcellularLocation>
        <location evidence="1">Cell membrane</location>
        <topology evidence="1">Multi-pass membrane protein</topology>
    </subcellularLocation>
</comment>
<dbReference type="Gene3D" id="1.20.58.220">
    <property type="entry name" value="Phosphate transport system protein phou homolog 2, domain 2"/>
    <property type="match status" value="1"/>
</dbReference>
<dbReference type="GO" id="GO:0005886">
    <property type="term" value="C:plasma membrane"/>
    <property type="evidence" value="ECO:0007669"/>
    <property type="project" value="UniProtKB-SubCell"/>
</dbReference>
<dbReference type="SUPFAM" id="SSF109755">
    <property type="entry name" value="PhoU-like"/>
    <property type="match status" value="1"/>
</dbReference>
<feature type="domain" description="PhoU" evidence="7">
    <location>
        <begin position="358"/>
        <end position="443"/>
    </location>
</feature>
<feature type="transmembrane region" description="Helical" evidence="6">
    <location>
        <begin position="118"/>
        <end position="134"/>
    </location>
</feature>
<dbReference type="InterPro" id="IPR003841">
    <property type="entry name" value="Na/Pi_transpt"/>
</dbReference>
<evidence type="ECO:0000256" key="2">
    <source>
        <dbReference type="ARBA" id="ARBA00022475"/>
    </source>
</evidence>
<feature type="transmembrane region" description="Helical" evidence="6">
    <location>
        <begin position="141"/>
        <end position="160"/>
    </location>
</feature>
<feature type="transmembrane region" description="Helical" evidence="6">
    <location>
        <begin position="12"/>
        <end position="30"/>
    </location>
</feature>
<dbReference type="GO" id="GO:0005436">
    <property type="term" value="F:sodium:phosphate symporter activity"/>
    <property type="evidence" value="ECO:0007669"/>
    <property type="project" value="InterPro"/>
</dbReference>
<feature type="domain" description="PhoU" evidence="7">
    <location>
        <begin position="467"/>
        <end position="547"/>
    </location>
</feature>
<feature type="transmembrane region" description="Helical" evidence="6">
    <location>
        <begin position="291"/>
        <end position="312"/>
    </location>
</feature>
<keyword evidence="2" id="KW-1003">Cell membrane</keyword>
<evidence type="ECO:0000256" key="3">
    <source>
        <dbReference type="ARBA" id="ARBA00022692"/>
    </source>
</evidence>
<dbReference type="EMBL" id="DVIT01000058">
    <property type="protein sequence ID" value="HIS48560.1"/>
    <property type="molecule type" value="Genomic_DNA"/>
</dbReference>
<dbReference type="InterPro" id="IPR026022">
    <property type="entry name" value="PhoU_dom"/>
</dbReference>
<reference evidence="8" key="1">
    <citation type="submission" date="2020-10" db="EMBL/GenBank/DDBJ databases">
        <authorList>
            <person name="Gilroy R."/>
        </authorList>
    </citation>
    <scope>NUCLEOTIDE SEQUENCE</scope>
    <source>
        <strain evidence="8">CHK178-757</strain>
    </source>
</reference>
<name>A0A9D1F6W5_9FIRM</name>
<evidence type="ECO:0000313" key="8">
    <source>
        <dbReference type="EMBL" id="HIS48560.1"/>
    </source>
</evidence>
<dbReference type="Pfam" id="PF01895">
    <property type="entry name" value="PhoU"/>
    <property type="match status" value="2"/>
</dbReference>
<dbReference type="InterPro" id="IPR038078">
    <property type="entry name" value="PhoU-like_sf"/>
</dbReference>
<dbReference type="PANTHER" id="PTHR10010">
    <property type="entry name" value="SOLUTE CARRIER FAMILY 34 SODIUM PHOSPHATE , MEMBER 2-RELATED"/>
    <property type="match status" value="1"/>
</dbReference>
<feature type="transmembrane region" description="Helical" evidence="6">
    <location>
        <begin position="255"/>
        <end position="279"/>
    </location>
</feature>
<evidence type="ECO:0000259" key="7">
    <source>
        <dbReference type="Pfam" id="PF01895"/>
    </source>
</evidence>
<feature type="transmembrane region" description="Helical" evidence="6">
    <location>
        <begin position="84"/>
        <end position="106"/>
    </location>
</feature>
<comment type="caution">
    <text evidence="8">The sequence shown here is derived from an EMBL/GenBank/DDBJ whole genome shotgun (WGS) entry which is preliminary data.</text>
</comment>
<evidence type="ECO:0000256" key="1">
    <source>
        <dbReference type="ARBA" id="ARBA00004651"/>
    </source>
</evidence>
<dbReference type="NCBIfam" id="NF037997">
    <property type="entry name" value="Na_Pi_symport"/>
    <property type="match status" value="1"/>
</dbReference>
<dbReference type="GO" id="GO:0044341">
    <property type="term" value="P:sodium-dependent phosphate transport"/>
    <property type="evidence" value="ECO:0007669"/>
    <property type="project" value="InterPro"/>
</dbReference>
<dbReference type="NCBIfam" id="TIGR00704">
    <property type="entry name" value="NaPi_cotrn_rel"/>
    <property type="match status" value="1"/>
</dbReference>
<reference evidence="8" key="2">
    <citation type="journal article" date="2021" name="PeerJ">
        <title>Extensive microbial diversity within the chicken gut microbiome revealed by metagenomics and culture.</title>
        <authorList>
            <person name="Gilroy R."/>
            <person name="Ravi A."/>
            <person name="Getino M."/>
            <person name="Pursley I."/>
            <person name="Horton D.L."/>
            <person name="Alikhan N.F."/>
            <person name="Baker D."/>
            <person name="Gharbi K."/>
            <person name="Hall N."/>
            <person name="Watson M."/>
            <person name="Adriaenssens E.M."/>
            <person name="Foster-Nyarko E."/>
            <person name="Jarju S."/>
            <person name="Secka A."/>
            <person name="Antonio M."/>
            <person name="Oren A."/>
            <person name="Chaudhuri R.R."/>
            <person name="La Ragione R."/>
            <person name="Hildebrand F."/>
            <person name="Pallen M.J."/>
        </authorList>
    </citation>
    <scope>NUCLEOTIDE SEQUENCE</scope>
    <source>
        <strain evidence="8">CHK178-757</strain>
    </source>
</reference>
<dbReference type="PANTHER" id="PTHR10010:SF46">
    <property type="entry name" value="SODIUM-DEPENDENT PHOSPHATE TRANSPORT PROTEIN 2B"/>
    <property type="match status" value="1"/>
</dbReference>
<dbReference type="Proteomes" id="UP000823927">
    <property type="component" value="Unassembled WGS sequence"/>
</dbReference>
<keyword evidence="3 6" id="KW-0812">Transmembrane</keyword>
<organism evidence="8 9">
    <name type="scientific">Candidatus Scybalocola faecigallinarum</name>
    <dbReference type="NCBI Taxonomy" id="2840941"/>
    <lineage>
        <taxon>Bacteria</taxon>
        <taxon>Bacillati</taxon>
        <taxon>Bacillota</taxon>
        <taxon>Clostridia</taxon>
        <taxon>Lachnospirales</taxon>
        <taxon>Lachnospiraceae</taxon>
        <taxon>Lachnospiraceae incertae sedis</taxon>
        <taxon>Candidatus Scybalocola (ex Gilroy et al. 2021)</taxon>
    </lineage>
</organism>
<gene>
    <name evidence="8" type="ORF">IAB46_13615</name>
</gene>
<feature type="transmembrane region" description="Helical" evidence="6">
    <location>
        <begin position="222"/>
        <end position="243"/>
    </location>
</feature>
<keyword evidence="5 6" id="KW-0472">Membrane</keyword>
<sequence length="551" mass="60771">MSLQDVEMIFRFIGGLGMFLYGMHVMSDGLQKSVGNKVKRLMQVLTDNRFMAVLVGIAVTVILQSSSATTVMVVGFVNAGIMNLGQAVGVIMGANIGTTVTSWIVSMNEWGSFFNPDFFAPLLIGVGAFILLFAKQDVIHQAGEILAGLGILFVGVTFMYEAASPYRDAPVFSYAFGAMGANPFLGIITGLVITALIQSSSASIGILQTLAMSGMVTWNSGIYIMLGQNLGTCVTALISGIGAHRTAKRAAWLHFLFNAIGILVFGVIMGVIFHFYPAFAWSYMGSVEISAFHSIFNIVITLLLFPFSGQLVRLTGLLVQKKSPEQKPEKTGISLRHLDERILENPAFAVENTVAEVIRMGQITYESVKLSFDACLFNSMEKVEMVYQYEKDIDQMAREISDYLVKISGLSLSEKQHQTINHLFYTVSDIERIGDHAENLAELAQIKVKNHIEFSPAAGKELQGLMEYVTNSVVYAFRARQNPEMAYVTKAREYEEQVDYVESELREKHIERLAASLCTPRSGVVFLDILTNLERIADHADNIASYVQNEL</sequence>
<keyword evidence="4 6" id="KW-1133">Transmembrane helix</keyword>
<accession>A0A9D1F6W5</accession>
<protein>
    <submittedName>
        <fullName evidence="8">Na/Pi cotransporter family protein</fullName>
    </submittedName>
</protein>